<dbReference type="InterPro" id="IPR029044">
    <property type="entry name" value="Nucleotide-diphossugar_trans"/>
</dbReference>
<comment type="caution">
    <text evidence="5">The sequence shown here is derived from an EMBL/GenBank/DDBJ whole genome shotgun (WGS) entry which is preliminary data.</text>
</comment>
<proteinExistence type="inferred from homology"/>
<dbReference type="EMBL" id="QRDQ01000012">
    <property type="protein sequence ID" value="RED19581.1"/>
    <property type="molecule type" value="Genomic_DNA"/>
</dbReference>
<dbReference type="GO" id="GO:0016757">
    <property type="term" value="F:glycosyltransferase activity"/>
    <property type="evidence" value="ECO:0007669"/>
    <property type="project" value="UniProtKB-KW"/>
</dbReference>
<dbReference type="InterPro" id="IPR001173">
    <property type="entry name" value="Glyco_trans_2-like"/>
</dbReference>
<sequence length="333" mass="39104">MPKISVLMPVYNCELYVKDAVESILNQTFPDFELIIIDDRSTDSTIKIIKSYKDSRIKLIEKEQNTGLTNSLIHGVLIAKGEYIARMDGDDISLPERFQKQVSFLESNPKIILCGSAVEIIGKNYISKYPSNHDMIKIQLCFNASFYHPTIMARRQVLVENNYNKDCEPAEDYELWTRIVTIGELANLDEVLVHYRIHDCQTSSVRREEQERGIFDCQMIMLDKLNISTFFTRVEIKKVLNFSSDISFIDLKTTLKIFEQLLISNYELQIFNSELFEIYIKNKRKFYLRNFLFKSEHKLVQSIFKLLKIISIYEMFEIISPIKKIKKKIKELL</sequence>
<keyword evidence="3 5" id="KW-0808">Transferase</keyword>
<keyword evidence="2" id="KW-0328">Glycosyltransferase</keyword>
<dbReference type="RefSeq" id="WP_115889810.1">
    <property type="nucleotide sequence ID" value="NZ_QRDQ01000012.1"/>
</dbReference>
<dbReference type="SUPFAM" id="SSF53448">
    <property type="entry name" value="Nucleotide-diphospho-sugar transferases"/>
    <property type="match status" value="1"/>
</dbReference>
<dbReference type="PANTHER" id="PTHR43685">
    <property type="entry name" value="GLYCOSYLTRANSFERASE"/>
    <property type="match status" value="1"/>
</dbReference>
<dbReference type="Proteomes" id="UP000257004">
    <property type="component" value="Unassembled WGS sequence"/>
</dbReference>
<gene>
    <name evidence="5" type="ORF">BD847_3868</name>
</gene>
<comment type="similarity">
    <text evidence="1">Belongs to the glycosyltransferase 2 family.</text>
</comment>
<accession>A0A3D9FM71</accession>
<dbReference type="PANTHER" id="PTHR43685:SF5">
    <property type="entry name" value="GLYCOSYLTRANSFERASE EPSE-RELATED"/>
    <property type="match status" value="1"/>
</dbReference>
<feature type="domain" description="Glycosyltransferase 2-like" evidence="4">
    <location>
        <begin position="5"/>
        <end position="158"/>
    </location>
</feature>
<dbReference type="Gene3D" id="3.90.550.10">
    <property type="entry name" value="Spore Coat Polysaccharide Biosynthesis Protein SpsA, Chain A"/>
    <property type="match status" value="1"/>
</dbReference>
<evidence type="ECO:0000256" key="2">
    <source>
        <dbReference type="ARBA" id="ARBA00022676"/>
    </source>
</evidence>
<organism evidence="5 6">
    <name type="scientific">Flavobacterium cutihirudinis</name>
    <dbReference type="NCBI Taxonomy" id="1265740"/>
    <lineage>
        <taxon>Bacteria</taxon>
        <taxon>Pseudomonadati</taxon>
        <taxon>Bacteroidota</taxon>
        <taxon>Flavobacteriia</taxon>
        <taxon>Flavobacteriales</taxon>
        <taxon>Flavobacteriaceae</taxon>
        <taxon>Flavobacterium</taxon>
    </lineage>
</organism>
<dbReference type="OrthoDB" id="9815829at2"/>
<name>A0A3D9FM71_9FLAO</name>
<evidence type="ECO:0000256" key="1">
    <source>
        <dbReference type="ARBA" id="ARBA00006739"/>
    </source>
</evidence>
<evidence type="ECO:0000259" key="4">
    <source>
        <dbReference type="Pfam" id="PF00535"/>
    </source>
</evidence>
<dbReference type="InterPro" id="IPR050834">
    <property type="entry name" value="Glycosyltransf_2"/>
</dbReference>
<evidence type="ECO:0000313" key="5">
    <source>
        <dbReference type="EMBL" id="RED19581.1"/>
    </source>
</evidence>
<dbReference type="AlphaFoldDB" id="A0A3D9FM71"/>
<dbReference type="Pfam" id="PF00535">
    <property type="entry name" value="Glycos_transf_2"/>
    <property type="match status" value="1"/>
</dbReference>
<reference evidence="5 6" key="1">
    <citation type="submission" date="2018-07" db="EMBL/GenBank/DDBJ databases">
        <title>Genomic Encyclopedia of Archaeal and Bacterial Type Strains, Phase II (KMG-II): from individual species to whole genera.</title>
        <authorList>
            <person name="Goeker M."/>
        </authorList>
    </citation>
    <scope>NUCLEOTIDE SEQUENCE [LARGE SCALE GENOMIC DNA]</scope>
    <source>
        <strain evidence="5 6">DSM 25795</strain>
    </source>
</reference>
<protein>
    <submittedName>
        <fullName evidence="5">Glycosyltransferase involved in cell wall biosynthesis</fullName>
    </submittedName>
</protein>
<keyword evidence="6" id="KW-1185">Reference proteome</keyword>
<evidence type="ECO:0000313" key="6">
    <source>
        <dbReference type="Proteomes" id="UP000257004"/>
    </source>
</evidence>
<evidence type="ECO:0000256" key="3">
    <source>
        <dbReference type="ARBA" id="ARBA00022679"/>
    </source>
</evidence>